<protein>
    <submittedName>
        <fullName evidence="6">Putative sterigmatocystin biosynthesis monooxygenase stcW</fullName>
    </submittedName>
</protein>
<evidence type="ECO:0000256" key="3">
    <source>
        <dbReference type="ARBA" id="ARBA00022630"/>
    </source>
</evidence>
<keyword evidence="3" id="KW-0285">Flavoprotein</keyword>
<comment type="caution">
    <text evidence="6">The sequence shown here is derived from an EMBL/GenBank/DDBJ whole genome shotgun (WGS) entry which is preliminary data.</text>
</comment>
<dbReference type="InterPro" id="IPR036188">
    <property type="entry name" value="FAD/NAD-bd_sf"/>
</dbReference>
<dbReference type="VEuPathDB" id="FungiDB:AB675_4906"/>
<reference evidence="6 7" key="1">
    <citation type="submission" date="2015-06" db="EMBL/GenBank/DDBJ databases">
        <title>Draft genome of the ant-associated black yeast Phialophora attae CBS 131958.</title>
        <authorList>
            <person name="Moreno L.F."/>
            <person name="Stielow B.J."/>
            <person name="de Hoog S."/>
            <person name="Vicente V.A."/>
            <person name="Weiss V.A."/>
            <person name="de Vries M."/>
            <person name="Cruz L.M."/>
            <person name="Souza E.M."/>
        </authorList>
    </citation>
    <scope>NUCLEOTIDE SEQUENCE [LARGE SCALE GENOMIC DNA]</scope>
    <source>
        <strain evidence="6 7">CBS 131958</strain>
    </source>
</reference>
<keyword evidence="6" id="KW-0503">Monooxygenase</keyword>
<dbReference type="InterPro" id="IPR051209">
    <property type="entry name" value="FAD-bind_Monooxygenase_sf"/>
</dbReference>
<dbReference type="GO" id="GO:0050661">
    <property type="term" value="F:NADP binding"/>
    <property type="evidence" value="ECO:0007669"/>
    <property type="project" value="InterPro"/>
</dbReference>
<dbReference type="PANTHER" id="PTHR42877">
    <property type="entry name" value="L-ORNITHINE N(5)-MONOOXYGENASE-RELATED"/>
    <property type="match status" value="1"/>
</dbReference>
<keyword evidence="5" id="KW-0560">Oxidoreductase</keyword>
<dbReference type="OrthoDB" id="74360at2759"/>
<comment type="cofactor">
    <cofactor evidence="1">
        <name>FAD</name>
        <dbReference type="ChEBI" id="CHEBI:57692"/>
    </cofactor>
</comment>
<evidence type="ECO:0000256" key="5">
    <source>
        <dbReference type="ARBA" id="ARBA00023002"/>
    </source>
</evidence>
<dbReference type="InterPro" id="IPR020946">
    <property type="entry name" value="Flavin_mOase-like"/>
</dbReference>
<dbReference type="Pfam" id="PF00743">
    <property type="entry name" value="FMO-like"/>
    <property type="match status" value="1"/>
</dbReference>
<dbReference type="Proteomes" id="UP000038010">
    <property type="component" value="Unassembled WGS sequence"/>
</dbReference>
<evidence type="ECO:0000313" key="6">
    <source>
        <dbReference type="EMBL" id="KPI34369.1"/>
    </source>
</evidence>
<dbReference type="GO" id="GO:0004499">
    <property type="term" value="F:N,N-dimethylaniline monooxygenase activity"/>
    <property type="evidence" value="ECO:0007669"/>
    <property type="project" value="InterPro"/>
</dbReference>
<dbReference type="GO" id="GO:0050660">
    <property type="term" value="F:flavin adenine dinucleotide binding"/>
    <property type="evidence" value="ECO:0007669"/>
    <property type="project" value="InterPro"/>
</dbReference>
<gene>
    <name evidence="6" type="ORF">AB675_4906</name>
</gene>
<sequence>MGDAGVPQYHIKSAWHSKRRHLRIITIGAGATGLLAAYKTQKLLQNVELAIYEKNSDIGGTWHENKYPGCACDVPAHIYTYSFEPNPDWSSYYAGSAEIKQYFVNFAEKYDLNKYICLNSKVLSAVWDEDKGIYRLAVDRNGSVTTDWCHVLINGTGVLSRWKWPSIPGLHDFNGTLVHSANWDESIKPDGKRVAIIGTGSSAIQIVPQIQPKVKQLVSFMRSVTWISPPFLADSLTPGSSSGSSNDYSEGDKQHWRQHPEELLMYRKKLEADFNGMFDMFLRDSPASKQAEESMRTEMHRRIGPGNEELKQKLIPTWPPGCRRLTPGEGYLEALVKNNVTRVHKEIVKVTAEGVVDDSQHLHEVDTIICATGFDVSFRPSFSVIGVDGADMAREFDPHPHVYLGIAVPKFPNYFTVNGVLGSWTVGTALNSIEACLDYIFQCVSRIQSEDIRALEVKLEPIKDLYTHADEWHKGSVWGADCTSWYKNEAAGGKVMAWGGSALHYIKTMELVRWEHYAFRYNAQNSWAFLGNGQVEAEIMRDKDGLSPYIRNADQPWSIA</sequence>
<evidence type="ECO:0000256" key="4">
    <source>
        <dbReference type="ARBA" id="ARBA00022827"/>
    </source>
</evidence>
<keyword evidence="7" id="KW-1185">Reference proteome</keyword>
<dbReference type="EMBL" id="LFJN01000063">
    <property type="protein sequence ID" value="KPI34369.1"/>
    <property type="molecule type" value="Genomic_DNA"/>
</dbReference>
<evidence type="ECO:0000313" key="7">
    <source>
        <dbReference type="Proteomes" id="UP000038010"/>
    </source>
</evidence>
<dbReference type="Gene3D" id="3.50.50.60">
    <property type="entry name" value="FAD/NAD(P)-binding domain"/>
    <property type="match status" value="2"/>
</dbReference>
<dbReference type="AlphaFoldDB" id="A0A0N0NHK3"/>
<dbReference type="PANTHER" id="PTHR42877:SF8">
    <property type="entry name" value="MONOOXYGENASE"/>
    <property type="match status" value="1"/>
</dbReference>
<dbReference type="SUPFAM" id="SSF51905">
    <property type="entry name" value="FAD/NAD(P)-binding domain"/>
    <property type="match status" value="3"/>
</dbReference>
<dbReference type="GeneID" id="28736956"/>
<evidence type="ECO:0000256" key="2">
    <source>
        <dbReference type="ARBA" id="ARBA00010139"/>
    </source>
</evidence>
<proteinExistence type="inferred from homology"/>
<keyword evidence="4" id="KW-0274">FAD</keyword>
<organism evidence="6 7">
    <name type="scientific">Cyphellophora attinorum</name>
    <dbReference type="NCBI Taxonomy" id="1664694"/>
    <lineage>
        <taxon>Eukaryota</taxon>
        <taxon>Fungi</taxon>
        <taxon>Dikarya</taxon>
        <taxon>Ascomycota</taxon>
        <taxon>Pezizomycotina</taxon>
        <taxon>Eurotiomycetes</taxon>
        <taxon>Chaetothyriomycetidae</taxon>
        <taxon>Chaetothyriales</taxon>
        <taxon>Cyphellophoraceae</taxon>
        <taxon>Cyphellophora</taxon>
    </lineage>
</organism>
<name>A0A0N0NHK3_9EURO</name>
<accession>A0A0N0NHK3</accession>
<evidence type="ECO:0000256" key="1">
    <source>
        <dbReference type="ARBA" id="ARBA00001974"/>
    </source>
</evidence>
<comment type="similarity">
    <text evidence="2">Belongs to the FAD-binding monooxygenase family.</text>
</comment>
<dbReference type="RefSeq" id="XP_017994332.1">
    <property type="nucleotide sequence ID" value="XM_018145076.1"/>
</dbReference>